<dbReference type="InterPro" id="IPR007630">
    <property type="entry name" value="RNA_pol_sigma70_r4"/>
</dbReference>
<dbReference type="InterPro" id="IPR013324">
    <property type="entry name" value="RNA_pol_sigma_r3/r4-like"/>
</dbReference>
<gene>
    <name evidence="2" type="ORF">E1956_35200</name>
</gene>
<dbReference type="GO" id="GO:0006352">
    <property type="term" value="P:DNA-templated transcription initiation"/>
    <property type="evidence" value="ECO:0007669"/>
    <property type="project" value="InterPro"/>
</dbReference>
<dbReference type="Gene3D" id="1.10.10.10">
    <property type="entry name" value="Winged helix-like DNA-binding domain superfamily/Winged helix DNA-binding domain"/>
    <property type="match status" value="1"/>
</dbReference>
<proteinExistence type="predicted"/>
<dbReference type="Pfam" id="PF04545">
    <property type="entry name" value="Sigma70_r4"/>
    <property type="match status" value="1"/>
</dbReference>
<organism evidence="2 3">
    <name type="scientific">Paraburkholderia pallida</name>
    <dbReference type="NCBI Taxonomy" id="2547399"/>
    <lineage>
        <taxon>Bacteria</taxon>
        <taxon>Pseudomonadati</taxon>
        <taxon>Pseudomonadota</taxon>
        <taxon>Betaproteobacteria</taxon>
        <taxon>Burkholderiales</taxon>
        <taxon>Burkholderiaceae</taxon>
        <taxon>Paraburkholderia</taxon>
    </lineage>
</organism>
<dbReference type="RefSeq" id="WP_134758015.1">
    <property type="nucleotide sequence ID" value="NZ_CP038151.1"/>
</dbReference>
<keyword evidence="3" id="KW-1185">Reference proteome</keyword>
<dbReference type="OrthoDB" id="7548639at2"/>
<dbReference type="AlphaFoldDB" id="A0A4P7D1C0"/>
<dbReference type="GO" id="GO:0003700">
    <property type="term" value="F:DNA-binding transcription factor activity"/>
    <property type="evidence" value="ECO:0007669"/>
    <property type="project" value="InterPro"/>
</dbReference>
<dbReference type="Proteomes" id="UP000295727">
    <property type="component" value="Chromosome 4"/>
</dbReference>
<dbReference type="EMBL" id="CP038151">
    <property type="protein sequence ID" value="QBR02491.1"/>
    <property type="molecule type" value="Genomic_DNA"/>
</dbReference>
<accession>A0A4P7D1C0</accession>
<protein>
    <recommendedName>
        <fullName evidence="1">RNA polymerase sigma-70 region 4 domain-containing protein</fullName>
    </recommendedName>
</protein>
<sequence>MPKPLTRKNSKGESFDRLSTVDDDIARWEVVAVEVVASAARNLNHRAGDYIKNEVLLSMLRAAGKNERGKDYYALFPVFMVRVKLLIRQLFAQHPNLDELVEETSSELAAQLAEDAANATDDTLDFFEVRFGNALKFLVLSHLEKNQRWYSKHQTEEDPSEDGDHFDVTAVDDSHELTGPERAAFAMQIDRVFHALTDEERAVVALRYLDGMKTSSNDEGEQTIPKKLNLSERTVRNRLTSAIKKLSKFKERP</sequence>
<dbReference type="SUPFAM" id="SSF88659">
    <property type="entry name" value="Sigma3 and sigma4 domains of RNA polymerase sigma factors"/>
    <property type="match status" value="1"/>
</dbReference>
<feature type="domain" description="RNA polymerase sigma-70 region 4" evidence="1">
    <location>
        <begin position="194"/>
        <end position="247"/>
    </location>
</feature>
<evidence type="ECO:0000313" key="3">
    <source>
        <dbReference type="Proteomes" id="UP000295727"/>
    </source>
</evidence>
<evidence type="ECO:0000259" key="1">
    <source>
        <dbReference type="Pfam" id="PF04545"/>
    </source>
</evidence>
<reference evidence="2 3" key="1">
    <citation type="submission" date="2019-03" db="EMBL/GenBank/DDBJ databases">
        <title>Paraburkholderia sp. 7MH5, isolated from subtropical forest soil.</title>
        <authorList>
            <person name="Gao Z.-H."/>
            <person name="Qiu L.-H."/>
        </authorList>
    </citation>
    <scope>NUCLEOTIDE SEQUENCE [LARGE SCALE GENOMIC DNA]</scope>
    <source>
        <strain evidence="2 3">7MH5</strain>
    </source>
</reference>
<dbReference type="KEGG" id="ppai:E1956_35200"/>
<name>A0A4P7D1C0_9BURK</name>
<evidence type="ECO:0000313" key="2">
    <source>
        <dbReference type="EMBL" id="QBR02491.1"/>
    </source>
</evidence>
<dbReference type="InterPro" id="IPR036388">
    <property type="entry name" value="WH-like_DNA-bd_sf"/>
</dbReference>